<evidence type="ECO:0000256" key="4">
    <source>
        <dbReference type="ARBA" id="ARBA00022729"/>
    </source>
</evidence>
<evidence type="ECO:0000256" key="1">
    <source>
        <dbReference type="ARBA" id="ARBA00004115"/>
    </source>
</evidence>
<dbReference type="OrthoDB" id="3427at2759"/>
<accession>A0A8C4ZQD4</accession>
<dbReference type="OMA" id="HYLCFQT"/>
<keyword evidence="5" id="KW-0256">Endoplasmic reticulum</keyword>
<reference evidence="11" key="1">
    <citation type="submission" date="2025-08" db="UniProtKB">
        <authorList>
            <consortium name="Ensembl"/>
        </authorList>
    </citation>
    <scope>IDENTIFICATION</scope>
</reference>
<evidence type="ECO:0000256" key="7">
    <source>
        <dbReference type="ARBA" id="ARBA00023136"/>
    </source>
</evidence>
<dbReference type="SMART" id="SM01190">
    <property type="entry name" value="EMP24_GP25L"/>
    <property type="match status" value="1"/>
</dbReference>
<evidence type="ECO:0000256" key="8">
    <source>
        <dbReference type="RuleBase" id="RU003827"/>
    </source>
</evidence>
<sequence length="216" mass="25130">MKMSLRGVACGLLSYLVLVEAMFMDLGEQEERCIIEDIPEGTLVTGYFLLEPWDLKQSSGLPRMGMTTTVRDPGNEVLMTKRYGKHGKFTFTSHASGQHLLCFQTNSTSFSVFAKEKLKLHLDVQMGEHPIERGSEKTKENLHTIEESLNHMIDQMMYITRQQDQQREREEVFRQNSEDTNRSVLWWSVVQTTILLSVGFWQMNRLKDFFIEKKLI</sequence>
<evidence type="ECO:0000256" key="3">
    <source>
        <dbReference type="ARBA" id="ARBA00022692"/>
    </source>
</evidence>
<feature type="signal peptide" evidence="9">
    <location>
        <begin position="1"/>
        <end position="21"/>
    </location>
</feature>
<protein>
    <submittedName>
        <fullName evidence="11">Si:ch211-255i20.3</fullName>
    </submittedName>
</protein>
<comment type="subcellular location">
    <subcellularLocation>
        <location evidence="1">Endoplasmic reticulum membrane</location>
        <topology evidence="1">Single-pass type I membrane protein</topology>
    </subcellularLocation>
    <subcellularLocation>
        <location evidence="8">Membrane</location>
        <topology evidence="8">Single-pass type I membrane protein</topology>
    </subcellularLocation>
</comment>
<dbReference type="Proteomes" id="UP000694546">
    <property type="component" value="Chromosome 10"/>
</dbReference>
<dbReference type="PROSITE" id="PS50866">
    <property type="entry name" value="GOLD"/>
    <property type="match status" value="1"/>
</dbReference>
<dbReference type="PANTHER" id="PTHR22811">
    <property type="entry name" value="TRANSMEMBRANE EMP24 DOMAIN-CONTAINING PROTEIN"/>
    <property type="match status" value="1"/>
</dbReference>
<name>A0A8C4ZQD4_GADMO</name>
<dbReference type="GO" id="GO:0005789">
    <property type="term" value="C:endoplasmic reticulum membrane"/>
    <property type="evidence" value="ECO:0007669"/>
    <property type="project" value="UniProtKB-SubCell"/>
</dbReference>
<reference evidence="11" key="2">
    <citation type="submission" date="2025-09" db="UniProtKB">
        <authorList>
            <consortium name="Ensembl"/>
        </authorList>
    </citation>
    <scope>IDENTIFICATION</scope>
</reference>
<evidence type="ECO:0000256" key="9">
    <source>
        <dbReference type="SAM" id="SignalP"/>
    </source>
</evidence>
<keyword evidence="7" id="KW-0472">Membrane</keyword>
<evidence type="ECO:0000256" key="6">
    <source>
        <dbReference type="ARBA" id="ARBA00022989"/>
    </source>
</evidence>
<feature type="chain" id="PRO_5034200383" evidence="9">
    <location>
        <begin position="22"/>
        <end position="216"/>
    </location>
</feature>
<evidence type="ECO:0000256" key="2">
    <source>
        <dbReference type="ARBA" id="ARBA00007104"/>
    </source>
</evidence>
<gene>
    <name evidence="11" type="primary">si:ch211-255i20.3</name>
</gene>
<dbReference type="GeneTree" id="ENSGT00940000160999"/>
<evidence type="ECO:0000256" key="5">
    <source>
        <dbReference type="ARBA" id="ARBA00022824"/>
    </source>
</evidence>
<keyword evidence="4 9" id="KW-0732">Signal</keyword>
<evidence type="ECO:0000259" key="10">
    <source>
        <dbReference type="PROSITE" id="PS50866"/>
    </source>
</evidence>
<keyword evidence="6" id="KW-1133">Transmembrane helix</keyword>
<keyword evidence="12" id="KW-1185">Reference proteome</keyword>
<evidence type="ECO:0000313" key="12">
    <source>
        <dbReference type="Proteomes" id="UP000694546"/>
    </source>
</evidence>
<dbReference type="InterPro" id="IPR009038">
    <property type="entry name" value="GOLD_dom"/>
</dbReference>
<dbReference type="AlphaFoldDB" id="A0A8C4ZQD4"/>
<keyword evidence="3 8" id="KW-0812">Transmembrane</keyword>
<dbReference type="Ensembl" id="ENSGMOT00000018897.2">
    <property type="protein sequence ID" value="ENSGMOP00000018443.2"/>
    <property type="gene ID" value="ENSGMOG00000017156.2"/>
</dbReference>
<proteinExistence type="inferred from homology"/>
<comment type="similarity">
    <text evidence="2 8">Belongs to the EMP24/GP25L family.</text>
</comment>
<dbReference type="Pfam" id="PF01105">
    <property type="entry name" value="EMP24_GP25L"/>
    <property type="match status" value="1"/>
</dbReference>
<feature type="domain" description="GOLD" evidence="10">
    <location>
        <begin position="31"/>
        <end position="126"/>
    </location>
</feature>
<dbReference type="InterPro" id="IPR015720">
    <property type="entry name" value="Emp24-like"/>
</dbReference>
<evidence type="ECO:0000313" key="11">
    <source>
        <dbReference type="Ensembl" id="ENSGMOP00000018443.2"/>
    </source>
</evidence>
<organism evidence="11 12">
    <name type="scientific">Gadus morhua</name>
    <name type="common">Atlantic cod</name>
    <dbReference type="NCBI Taxonomy" id="8049"/>
    <lineage>
        <taxon>Eukaryota</taxon>
        <taxon>Metazoa</taxon>
        <taxon>Chordata</taxon>
        <taxon>Craniata</taxon>
        <taxon>Vertebrata</taxon>
        <taxon>Euteleostomi</taxon>
        <taxon>Actinopterygii</taxon>
        <taxon>Neopterygii</taxon>
        <taxon>Teleostei</taxon>
        <taxon>Neoteleostei</taxon>
        <taxon>Acanthomorphata</taxon>
        <taxon>Zeiogadaria</taxon>
        <taxon>Gadariae</taxon>
        <taxon>Gadiformes</taxon>
        <taxon>Gadoidei</taxon>
        <taxon>Gadidae</taxon>
        <taxon>Gadus</taxon>
    </lineage>
</organism>